<dbReference type="Gene3D" id="3.40.50.10310">
    <property type="entry name" value="Creatininase"/>
    <property type="match status" value="1"/>
</dbReference>
<name>A0A0G2AJE9_9BACT</name>
<evidence type="ECO:0008006" key="8">
    <source>
        <dbReference type="Google" id="ProtNLM"/>
    </source>
</evidence>
<comment type="caution">
    <text evidence="6">The sequence shown here is derived from an EMBL/GenBank/DDBJ whole genome shotgun (WGS) entry which is preliminary data.</text>
</comment>
<dbReference type="SUPFAM" id="SSF102215">
    <property type="entry name" value="Creatininase"/>
    <property type="match status" value="1"/>
</dbReference>
<dbReference type="AlphaFoldDB" id="A0A0G2AJE9"/>
<evidence type="ECO:0000256" key="3">
    <source>
        <dbReference type="ARBA" id="ARBA00022801"/>
    </source>
</evidence>
<evidence type="ECO:0000313" key="7">
    <source>
        <dbReference type="Proteomes" id="UP000034054"/>
    </source>
</evidence>
<dbReference type="GO" id="GO:0009231">
    <property type="term" value="P:riboflavin biosynthetic process"/>
    <property type="evidence" value="ECO:0007669"/>
    <property type="project" value="TreeGrafter"/>
</dbReference>
<proteinExistence type="inferred from homology"/>
<dbReference type="InterPro" id="IPR024087">
    <property type="entry name" value="Creatininase-like_sf"/>
</dbReference>
<dbReference type="GO" id="GO:0046872">
    <property type="term" value="F:metal ion binding"/>
    <property type="evidence" value="ECO:0007669"/>
    <property type="project" value="UniProtKB-KW"/>
</dbReference>
<protein>
    <recommendedName>
        <fullName evidence="8">Creatininase</fullName>
    </recommendedName>
</protein>
<dbReference type="InterPro" id="IPR003785">
    <property type="entry name" value="Creatininase/forma_Hydrolase"/>
</dbReference>
<comment type="similarity">
    <text evidence="5">Belongs to the creatininase superfamily.</text>
</comment>
<evidence type="ECO:0000313" key="6">
    <source>
        <dbReference type="EMBL" id="KKW32709.1"/>
    </source>
</evidence>
<keyword evidence="3" id="KW-0378">Hydrolase</keyword>
<dbReference type="PANTHER" id="PTHR35005:SF1">
    <property type="entry name" value="2-AMINO-5-FORMYLAMINO-6-RIBOSYLAMINOPYRIMIDIN-4(3H)-ONE 5'-MONOPHOSPHATE DEFORMYLASE"/>
    <property type="match status" value="1"/>
</dbReference>
<dbReference type="PANTHER" id="PTHR35005">
    <property type="entry name" value="3-DEHYDRO-SCYLLO-INOSOSE HYDROLASE"/>
    <property type="match status" value="1"/>
</dbReference>
<organism evidence="6 7">
    <name type="scientific">Candidatus Uhrbacteria bacterium GW2011_GWA2_52_8d</name>
    <dbReference type="NCBI Taxonomy" id="1618979"/>
    <lineage>
        <taxon>Bacteria</taxon>
        <taxon>Candidatus Uhriibacteriota</taxon>
    </lineage>
</organism>
<dbReference type="EMBL" id="LCRH01000019">
    <property type="protein sequence ID" value="KKW32709.1"/>
    <property type="molecule type" value="Genomic_DNA"/>
</dbReference>
<evidence type="ECO:0000256" key="2">
    <source>
        <dbReference type="ARBA" id="ARBA00022723"/>
    </source>
</evidence>
<keyword evidence="4" id="KW-0862">Zinc</keyword>
<evidence type="ECO:0000256" key="1">
    <source>
        <dbReference type="ARBA" id="ARBA00001947"/>
    </source>
</evidence>
<keyword evidence="2" id="KW-0479">Metal-binding</keyword>
<gene>
    <name evidence="6" type="ORF">UY76_C0019G0019</name>
</gene>
<sequence>MFLERIRTTNLDPQKKYTFVVPMGATEQHGPFLALGADSFLADRIIQEVEKNFPEVVFLPTLRITCSEEHEGFMGTVWISKDTMTRVLMDICNSLKPYAKSIAITSFHGGNLELLDQFVRDNTSSFGDVRVIHLPMGSEETEEKMHKMLDGPTDQHAGNVELSMMLAHDQLLADIPPADYPKRAIENPFSTNHLKDFSEDGIADSHPKWVVSKENGEKMIEWTVEDFENEIQKIL</sequence>
<comment type="cofactor">
    <cofactor evidence="1">
        <name>Zn(2+)</name>
        <dbReference type="ChEBI" id="CHEBI:29105"/>
    </cofactor>
</comment>
<dbReference type="Pfam" id="PF02633">
    <property type="entry name" value="Creatininase"/>
    <property type="match status" value="1"/>
</dbReference>
<accession>A0A0G2AJE9</accession>
<evidence type="ECO:0000256" key="5">
    <source>
        <dbReference type="ARBA" id="ARBA00024029"/>
    </source>
</evidence>
<dbReference type="Proteomes" id="UP000034054">
    <property type="component" value="Unassembled WGS sequence"/>
</dbReference>
<reference evidence="6 7" key="1">
    <citation type="journal article" date="2015" name="Nature">
        <title>rRNA introns, odd ribosomes, and small enigmatic genomes across a large radiation of phyla.</title>
        <authorList>
            <person name="Brown C.T."/>
            <person name="Hug L.A."/>
            <person name="Thomas B.C."/>
            <person name="Sharon I."/>
            <person name="Castelle C.J."/>
            <person name="Singh A."/>
            <person name="Wilkins M.J."/>
            <person name="Williams K.H."/>
            <person name="Banfield J.F."/>
        </authorList>
    </citation>
    <scope>NUCLEOTIDE SEQUENCE [LARGE SCALE GENOMIC DNA]</scope>
</reference>
<evidence type="ECO:0000256" key="4">
    <source>
        <dbReference type="ARBA" id="ARBA00022833"/>
    </source>
</evidence>
<dbReference type="GO" id="GO:0016811">
    <property type="term" value="F:hydrolase activity, acting on carbon-nitrogen (but not peptide) bonds, in linear amides"/>
    <property type="evidence" value="ECO:0007669"/>
    <property type="project" value="TreeGrafter"/>
</dbReference>